<comment type="caution">
    <text evidence="2">The sequence shown here is derived from an EMBL/GenBank/DDBJ whole genome shotgun (WGS) entry which is preliminary data.</text>
</comment>
<protein>
    <submittedName>
        <fullName evidence="2">Uncharacterized protein</fullName>
    </submittedName>
</protein>
<evidence type="ECO:0000313" key="3">
    <source>
        <dbReference type="Proteomes" id="UP001189122"/>
    </source>
</evidence>
<proteinExistence type="predicted"/>
<accession>A0ABN7EC67</accession>
<feature type="region of interest" description="Disordered" evidence="1">
    <location>
        <begin position="32"/>
        <end position="71"/>
    </location>
</feature>
<gene>
    <name evidence="2" type="ORF">SI7747_UN021811</name>
</gene>
<keyword evidence="3" id="KW-1185">Reference proteome</keyword>
<dbReference type="EMBL" id="CACRZD030000323">
    <property type="protein sequence ID" value="CAA6675469.1"/>
    <property type="molecule type" value="Genomic_DNA"/>
</dbReference>
<dbReference type="Proteomes" id="UP001189122">
    <property type="component" value="Unassembled WGS sequence"/>
</dbReference>
<sequence>MRQLQMKDGIPHAVISVELFHELAHGLDLPGSLSLGPEAPRQATARGRANPRGVRSEGRRQGHGGEGWVPQPEVLAHPAVGSFPDPLRAGVERGYGEVPRAEEDGEGGGGVHREGVAETVRFVAADAAGEPVGRRRGVRGGLSDYALQKSYVDGLAQCLVENKDKLRP</sequence>
<name>A0ABN7EC67_SPIIN</name>
<evidence type="ECO:0000256" key="1">
    <source>
        <dbReference type="SAM" id="MobiDB-lite"/>
    </source>
</evidence>
<organism evidence="2 3">
    <name type="scientific">Spirodela intermedia</name>
    <name type="common">Intermediate duckweed</name>
    <dbReference type="NCBI Taxonomy" id="51605"/>
    <lineage>
        <taxon>Eukaryota</taxon>
        <taxon>Viridiplantae</taxon>
        <taxon>Streptophyta</taxon>
        <taxon>Embryophyta</taxon>
        <taxon>Tracheophyta</taxon>
        <taxon>Spermatophyta</taxon>
        <taxon>Magnoliopsida</taxon>
        <taxon>Liliopsida</taxon>
        <taxon>Araceae</taxon>
        <taxon>Lemnoideae</taxon>
        <taxon>Spirodela</taxon>
    </lineage>
</organism>
<reference evidence="3" key="1">
    <citation type="journal article" date="2020" name="Sci. Rep.">
        <title>Chromosome-scale genome assembly for the duckweed Spirodela intermedia, integrating cytogenetic maps, PacBio and Oxford Nanopore libraries.</title>
        <authorList>
            <person name="Hoang P.T.N."/>
            <person name="Fiebig A."/>
            <person name="Novak P."/>
            <person name="Macas J."/>
            <person name="Cao H.X."/>
            <person name="Stepanenko A."/>
            <person name="Chen G."/>
            <person name="Borisjuk N."/>
            <person name="Scholz U."/>
            <person name="Schubert I."/>
        </authorList>
    </citation>
    <scope>NUCLEOTIDE SEQUENCE [LARGE SCALE GENOMIC DNA]</scope>
</reference>
<evidence type="ECO:0000313" key="2">
    <source>
        <dbReference type="EMBL" id="CAA6675469.1"/>
    </source>
</evidence>
<dbReference type="SUPFAM" id="SSF53756">
    <property type="entry name" value="UDP-Glycosyltransferase/glycogen phosphorylase"/>
    <property type="match status" value="1"/>
</dbReference>